<dbReference type="GO" id="GO:0016791">
    <property type="term" value="F:phosphatase activity"/>
    <property type="evidence" value="ECO:0007669"/>
    <property type="project" value="InterPro"/>
</dbReference>
<name>A0A1H9T258_9PSEU</name>
<proteinExistence type="predicted"/>
<dbReference type="STRING" id="155974.SAMN04487818_10633"/>
<dbReference type="RefSeq" id="WP_092778452.1">
    <property type="nucleotide sequence ID" value="NZ_FOGI01000006.1"/>
</dbReference>
<evidence type="ECO:0000256" key="1">
    <source>
        <dbReference type="SAM" id="MobiDB-lite"/>
    </source>
</evidence>
<dbReference type="AlphaFoldDB" id="A0A1H9T258"/>
<gene>
    <name evidence="2" type="ORF">SAMN04487818_10633</name>
</gene>
<accession>A0A1H9T258</accession>
<evidence type="ECO:0000313" key="2">
    <source>
        <dbReference type="EMBL" id="SER91228.1"/>
    </source>
</evidence>
<reference evidence="3" key="1">
    <citation type="submission" date="2016-10" db="EMBL/GenBank/DDBJ databases">
        <authorList>
            <person name="Varghese N."/>
            <person name="Submissions S."/>
        </authorList>
    </citation>
    <scope>NUCLEOTIDE SEQUENCE [LARGE SCALE GENOMIC DNA]</scope>
    <source>
        <strain evidence="3">DSM 44260</strain>
    </source>
</reference>
<organism evidence="2 3">
    <name type="scientific">Actinokineospora terrae</name>
    <dbReference type="NCBI Taxonomy" id="155974"/>
    <lineage>
        <taxon>Bacteria</taxon>
        <taxon>Bacillati</taxon>
        <taxon>Actinomycetota</taxon>
        <taxon>Actinomycetes</taxon>
        <taxon>Pseudonocardiales</taxon>
        <taxon>Pseudonocardiaceae</taxon>
        <taxon>Actinokineospora</taxon>
    </lineage>
</organism>
<sequence length="275" mass="28650">MPTKDRTRTTRTTTTRPEPTLRVVPDSAATATRTATEDKLWAVLHANPGNTAVELSTSAGIGKSTAQKILTRWAQEGCVTRTAGAAGGSGRAADLWTITDTDTAEPSTIDTGVGDGLDAGEPDGDGDEPPVPDAGSDEHVETNEPAAVPQEEFVPEATRRGSDTAAVVSDETSNAEPVPDPAVSPAETIKARVAKPGRLAPGALRGQVEDYLRDHPTQPFSPTEIARALEGRSGGAVSNALDKLVTDGVAVRVQDKPRRFALAPVEQPVPDAPEN</sequence>
<dbReference type="InterPro" id="IPR018299">
    <property type="entry name" value="Alkaline_phosphatase_AS"/>
</dbReference>
<dbReference type="EMBL" id="FOGI01000006">
    <property type="protein sequence ID" value="SER91228.1"/>
    <property type="molecule type" value="Genomic_DNA"/>
</dbReference>
<dbReference type="PROSITE" id="PS00123">
    <property type="entry name" value="ALKALINE_PHOSPHATASE"/>
    <property type="match status" value="1"/>
</dbReference>
<feature type="compositionally biased region" description="Acidic residues" evidence="1">
    <location>
        <begin position="118"/>
        <end position="130"/>
    </location>
</feature>
<evidence type="ECO:0000313" key="3">
    <source>
        <dbReference type="Proteomes" id="UP000199051"/>
    </source>
</evidence>
<protein>
    <submittedName>
        <fullName evidence="2">Uncharacterized protein</fullName>
    </submittedName>
</protein>
<dbReference type="Proteomes" id="UP000199051">
    <property type="component" value="Unassembled WGS sequence"/>
</dbReference>
<feature type="compositionally biased region" description="Polar residues" evidence="1">
    <location>
        <begin position="98"/>
        <end position="110"/>
    </location>
</feature>
<feature type="region of interest" description="Disordered" evidence="1">
    <location>
        <begin position="83"/>
        <end position="188"/>
    </location>
</feature>
<keyword evidence="3" id="KW-1185">Reference proteome</keyword>